<proteinExistence type="predicted"/>
<protein>
    <submittedName>
        <fullName evidence="4">Ribonuclease H-like domain-containing protein</fullName>
    </submittedName>
</protein>
<feature type="coiled-coil region" evidence="1">
    <location>
        <begin position="503"/>
        <end position="530"/>
    </location>
</feature>
<evidence type="ECO:0000313" key="5">
    <source>
        <dbReference type="Proteomes" id="UP001151760"/>
    </source>
</evidence>
<evidence type="ECO:0000259" key="3">
    <source>
        <dbReference type="Pfam" id="PF07727"/>
    </source>
</evidence>
<evidence type="ECO:0000256" key="2">
    <source>
        <dbReference type="SAM" id="MobiDB-lite"/>
    </source>
</evidence>
<evidence type="ECO:0000256" key="1">
    <source>
        <dbReference type="SAM" id="Coils"/>
    </source>
</evidence>
<dbReference type="Pfam" id="PF07727">
    <property type="entry name" value="RVT_2"/>
    <property type="match status" value="1"/>
</dbReference>
<organism evidence="4 5">
    <name type="scientific">Tanacetum coccineum</name>
    <dbReference type="NCBI Taxonomy" id="301880"/>
    <lineage>
        <taxon>Eukaryota</taxon>
        <taxon>Viridiplantae</taxon>
        <taxon>Streptophyta</taxon>
        <taxon>Embryophyta</taxon>
        <taxon>Tracheophyta</taxon>
        <taxon>Spermatophyta</taxon>
        <taxon>Magnoliopsida</taxon>
        <taxon>eudicotyledons</taxon>
        <taxon>Gunneridae</taxon>
        <taxon>Pentapetalae</taxon>
        <taxon>asterids</taxon>
        <taxon>campanulids</taxon>
        <taxon>Asterales</taxon>
        <taxon>Asteraceae</taxon>
        <taxon>Asteroideae</taxon>
        <taxon>Anthemideae</taxon>
        <taxon>Anthemidinae</taxon>
        <taxon>Tanacetum</taxon>
    </lineage>
</organism>
<accession>A0ABQ5A4X0</accession>
<comment type="caution">
    <text evidence="4">The sequence shown here is derived from an EMBL/GenBank/DDBJ whole genome shotgun (WGS) entry which is preliminary data.</text>
</comment>
<dbReference type="EMBL" id="BQNB010011983">
    <property type="protein sequence ID" value="GJS97679.1"/>
    <property type="molecule type" value="Genomic_DNA"/>
</dbReference>
<evidence type="ECO:0000313" key="4">
    <source>
        <dbReference type="EMBL" id="GJS97679.1"/>
    </source>
</evidence>
<keyword evidence="1" id="KW-0175">Coiled coil</keyword>
<name>A0ABQ5A4X0_9ASTR</name>
<keyword evidence="5" id="KW-1185">Reference proteome</keyword>
<sequence length="911" mass="104980">MVTEIWLMIKKPGFEDGLDNENGAKDKSNDDSSPKEVNTAGQHVNTTSPDVNTGSFKLNTIGPSVNTASSYNQDSPKDMFTMGASHTLKHVSVEFFIIHKDHAIENVIGDVKLSVQIRRMTKPTSKQGFLSTIEPTSIAKALSDSSWVEAMQEELLQFKLQQNKARLVAQGHRQEEGIDYEEVFAPVARIEAIRLFLAYTSFMSFLVYQMDVKSAFLYGFIEEEVYITQPPGFKDPDHPDKVYKVVKALYELYQAPRAWYETLANYLLGNGFKRGKVDQTLFIKKQKGDILLVISFYVEFLWENYFLSRIYKYREGKNGDIYRQYIYVAETFKKIQLPDVYKKQTVVATSTTKAEYVAAASCYGQIFLQKVLMQEESKTSRHVKRGRDTKIPQSSGSLKKVGDEAVHKELGDRMERAATTASSLEARDSDAQTRFEAAFKSPMIHHSQEEGVMDITATIYRKVKLLVTEASLRRHLNLEDSEGLNTLPTAEIFEQLALMGLSLNELTVLCTSLSKKVKSLESELHQTKQTYSTAFTKLIKRVKKLEHTIKTSRARRSFKVVLSDNEEEARDPSKQGNKIFDIDKDPTISLVQEEGMAWSQEDLEIQEKISDDTEVVLEEEEPTELVKDQVYIKRSAEKRKDKGKAIMTEPEPEQTTTKLKLIQERAGLEAAIRLQEQLNEEESQRIARDAEIARQLQEEINIAGQEKVVTEDDQSHDINWNDPSNQDGYKMSYFKGMSYEDIRPIFERTGERSVSVEESKVKELVEPSQEEIQEMKIILPEEGMHVEALQSKYPIIDWEVHSEDTMKFWKIIRVGNYTELYQTFADMLKNFDRYDLVKLWELIKKGFGYVYVVEKDYPYKRLYNCSMPVNKLLVDTWFRMANELLRKISFKQTSHGSEVFERNPRQKRLEI</sequence>
<feature type="compositionally biased region" description="Basic and acidic residues" evidence="2">
    <location>
        <begin position="22"/>
        <end position="34"/>
    </location>
</feature>
<feature type="compositionally biased region" description="Polar residues" evidence="2">
    <location>
        <begin position="35"/>
        <end position="59"/>
    </location>
</feature>
<feature type="region of interest" description="Disordered" evidence="2">
    <location>
        <begin position="379"/>
        <end position="402"/>
    </location>
</feature>
<gene>
    <name evidence="4" type="ORF">Tco_0804647</name>
</gene>
<dbReference type="InterPro" id="IPR013103">
    <property type="entry name" value="RVT_2"/>
</dbReference>
<reference evidence="4" key="2">
    <citation type="submission" date="2022-01" db="EMBL/GenBank/DDBJ databases">
        <authorList>
            <person name="Yamashiro T."/>
            <person name="Shiraishi A."/>
            <person name="Satake H."/>
            <person name="Nakayama K."/>
        </authorList>
    </citation>
    <scope>NUCLEOTIDE SEQUENCE</scope>
</reference>
<reference evidence="4" key="1">
    <citation type="journal article" date="2022" name="Int. J. Mol. Sci.">
        <title>Draft Genome of Tanacetum Coccineum: Genomic Comparison of Closely Related Tanacetum-Family Plants.</title>
        <authorList>
            <person name="Yamashiro T."/>
            <person name="Shiraishi A."/>
            <person name="Nakayama K."/>
            <person name="Satake H."/>
        </authorList>
    </citation>
    <scope>NUCLEOTIDE SEQUENCE</scope>
</reference>
<dbReference type="Proteomes" id="UP001151760">
    <property type="component" value="Unassembled WGS sequence"/>
</dbReference>
<feature type="region of interest" description="Disordered" evidence="2">
    <location>
        <begin position="14"/>
        <end position="59"/>
    </location>
</feature>
<feature type="domain" description="Reverse transcriptase Ty1/copia-type" evidence="3">
    <location>
        <begin position="146"/>
        <end position="299"/>
    </location>
</feature>